<dbReference type="Pfam" id="PF08245">
    <property type="entry name" value="Mur_ligase_M"/>
    <property type="match status" value="1"/>
</dbReference>
<organism evidence="3 4">
    <name type="scientific">Acidiferrimicrobium australe</name>
    <dbReference type="NCBI Taxonomy" id="2664430"/>
    <lineage>
        <taxon>Bacteria</taxon>
        <taxon>Bacillati</taxon>
        <taxon>Actinomycetota</taxon>
        <taxon>Acidimicrobiia</taxon>
        <taxon>Acidimicrobiales</taxon>
        <taxon>Acidimicrobiaceae</taxon>
        <taxon>Acidiferrimicrobium</taxon>
    </lineage>
</organism>
<dbReference type="PANTHER" id="PTHR23135">
    <property type="entry name" value="MUR LIGASE FAMILY MEMBER"/>
    <property type="match status" value="1"/>
</dbReference>
<feature type="non-terminal residue" evidence="3">
    <location>
        <position position="204"/>
    </location>
</feature>
<dbReference type="SUPFAM" id="SSF53623">
    <property type="entry name" value="MurD-like peptide ligases, catalytic domain"/>
    <property type="match status" value="1"/>
</dbReference>
<dbReference type="InterPro" id="IPR036565">
    <property type="entry name" value="Mur-like_cat_sf"/>
</dbReference>
<proteinExistence type="predicted"/>
<feature type="compositionally biased region" description="Low complexity" evidence="1">
    <location>
        <begin position="17"/>
        <end position="26"/>
    </location>
</feature>
<comment type="caution">
    <text evidence="3">The sequence shown here is derived from an EMBL/GenBank/DDBJ whole genome shotgun (WGS) entry which is preliminary data.</text>
</comment>
<dbReference type="PANTHER" id="PTHR23135:SF7">
    <property type="entry name" value="LIPID II ISOGLUTAMINYL SYNTHASE (GLUTAMINE-HYDROLYZING) SUBUNIT MURT"/>
    <property type="match status" value="1"/>
</dbReference>
<evidence type="ECO:0000259" key="2">
    <source>
        <dbReference type="Pfam" id="PF08245"/>
    </source>
</evidence>
<name>A0ABW9QZ52_9ACTN</name>
<reference evidence="3 4" key="1">
    <citation type="submission" date="2019-11" db="EMBL/GenBank/DDBJ databases">
        <title>Acidiferrimicrobium australis gen. nov., sp. nov., an acidophilic and obligately heterotrophic, member of the Actinobacteria that catalyses dissimilatory oxido- reduction of iron isolated from metal-rich acidic water in Chile.</title>
        <authorList>
            <person name="Gonzalez D."/>
            <person name="Huber K."/>
            <person name="Hedrich S."/>
            <person name="Rojas-Villalobos C."/>
            <person name="Quatrini R."/>
            <person name="Dinamarca M.A."/>
            <person name="Schwarz A."/>
            <person name="Canales C."/>
            <person name="Nancucheo I."/>
        </authorList>
    </citation>
    <scope>NUCLEOTIDE SEQUENCE [LARGE SCALE GENOMIC DNA]</scope>
    <source>
        <strain evidence="3 4">USS-CCA1</strain>
    </source>
</reference>
<evidence type="ECO:0000313" key="4">
    <source>
        <dbReference type="Proteomes" id="UP000437736"/>
    </source>
</evidence>
<feature type="non-terminal residue" evidence="3">
    <location>
        <position position="1"/>
    </location>
</feature>
<feature type="region of interest" description="Disordered" evidence="1">
    <location>
        <begin position="1"/>
        <end position="26"/>
    </location>
</feature>
<dbReference type="InterPro" id="IPR013221">
    <property type="entry name" value="Mur_ligase_cen"/>
</dbReference>
<feature type="domain" description="Mur ligase central" evidence="2">
    <location>
        <begin position="87"/>
        <end position="199"/>
    </location>
</feature>
<evidence type="ECO:0000256" key="1">
    <source>
        <dbReference type="SAM" id="MobiDB-lite"/>
    </source>
</evidence>
<dbReference type="Gene3D" id="3.40.1190.10">
    <property type="entry name" value="Mur-like, catalytic domain"/>
    <property type="match status" value="1"/>
</dbReference>
<keyword evidence="4" id="KW-1185">Reference proteome</keyword>
<dbReference type="EMBL" id="WJHE01001468">
    <property type="protein sequence ID" value="MST35147.1"/>
    <property type="molecule type" value="Genomic_DNA"/>
</dbReference>
<evidence type="ECO:0000313" key="3">
    <source>
        <dbReference type="EMBL" id="MST35147.1"/>
    </source>
</evidence>
<dbReference type="Proteomes" id="UP000437736">
    <property type="component" value="Unassembled WGS sequence"/>
</dbReference>
<gene>
    <name evidence="3" type="ORF">GHK86_20745</name>
</gene>
<accession>A0ABW9QZ52</accession>
<protein>
    <recommendedName>
        <fullName evidence="2">Mur ligase central domain-containing protein</fullName>
    </recommendedName>
</protein>
<sequence>GGAGSGRRVPCRTIAGTAPPTSAAPEASLLSTLPTRTRTAVRVGGAVGDLSRRMGLGAGSTVGGRAILALDPGAIRRLAAGRRSALVSGTNGKTTTTSLLRAAVGTTGPVVTNLQGANLPFGIAAALAEGGAADTAVLEVDEAWFGQVVADTDPAAVVLLNLSRDQLDRNSEVRTLAGTWRRALADRPRTVVVANADDPLVVWG</sequence>